<accession>A0A8D0Y766</accession>
<dbReference type="Proteomes" id="UP000694570">
    <property type="component" value="Unplaced"/>
</dbReference>
<evidence type="ECO:0000313" key="2">
    <source>
        <dbReference type="Ensembl" id="ENSSSCP00030045755.1"/>
    </source>
</evidence>
<evidence type="ECO:0000256" key="1">
    <source>
        <dbReference type="SAM" id="MobiDB-lite"/>
    </source>
</evidence>
<dbReference type="AlphaFoldDB" id="A0A8D0Y766"/>
<protein>
    <recommendedName>
        <fullName evidence="4">RING-type domain-containing protein</fullName>
    </recommendedName>
</protein>
<evidence type="ECO:0008006" key="4">
    <source>
        <dbReference type="Google" id="ProtNLM"/>
    </source>
</evidence>
<proteinExistence type="predicted"/>
<organism evidence="2 3">
    <name type="scientific">Sus scrofa</name>
    <name type="common">Pig</name>
    <dbReference type="NCBI Taxonomy" id="9823"/>
    <lineage>
        <taxon>Eukaryota</taxon>
        <taxon>Metazoa</taxon>
        <taxon>Chordata</taxon>
        <taxon>Craniata</taxon>
        <taxon>Vertebrata</taxon>
        <taxon>Euteleostomi</taxon>
        <taxon>Mammalia</taxon>
        <taxon>Eutheria</taxon>
        <taxon>Laurasiatheria</taxon>
        <taxon>Artiodactyla</taxon>
        <taxon>Suina</taxon>
        <taxon>Suidae</taxon>
        <taxon>Sus</taxon>
    </lineage>
</organism>
<evidence type="ECO:0000313" key="3">
    <source>
        <dbReference type="Proteomes" id="UP000694570"/>
    </source>
</evidence>
<dbReference type="SUPFAM" id="SSF57850">
    <property type="entry name" value="RING/U-box"/>
    <property type="match status" value="1"/>
</dbReference>
<sequence length="114" mass="12204">MSGDVEDAQELRVPSEGAQGPGGGKMFPPRRGTAVATWSWDVEGDTCAAVCRVQVRDDCVVAAGGRVVVECNHSFHNCCMSLGAPEELISQGQRWRYSWCSCVEPCGVLLSSVL</sequence>
<reference evidence="2" key="1">
    <citation type="submission" date="2025-08" db="UniProtKB">
        <authorList>
            <consortium name="Ensembl"/>
        </authorList>
    </citation>
    <scope>IDENTIFICATION</scope>
</reference>
<name>A0A8D0Y766_PIG</name>
<dbReference type="Ensembl" id="ENSSSCT00030099412.1">
    <property type="protein sequence ID" value="ENSSSCP00030045755.1"/>
    <property type="gene ID" value="ENSSSCG00030071074.1"/>
</dbReference>
<feature type="region of interest" description="Disordered" evidence="1">
    <location>
        <begin position="1"/>
        <end position="29"/>
    </location>
</feature>